<organism evidence="1 2">
    <name type="scientific">Neofusicoccum parvum</name>
    <dbReference type="NCBI Taxonomy" id="310453"/>
    <lineage>
        <taxon>Eukaryota</taxon>
        <taxon>Fungi</taxon>
        <taxon>Dikarya</taxon>
        <taxon>Ascomycota</taxon>
        <taxon>Pezizomycotina</taxon>
        <taxon>Dothideomycetes</taxon>
        <taxon>Dothideomycetes incertae sedis</taxon>
        <taxon>Botryosphaeriales</taxon>
        <taxon>Botryosphaeriaceae</taxon>
        <taxon>Neofusicoccum</taxon>
    </lineage>
</organism>
<protein>
    <submittedName>
        <fullName evidence="1">Laccase-1</fullName>
    </submittedName>
</protein>
<evidence type="ECO:0000313" key="2">
    <source>
        <dbReference type="Proteomes" id="UP001165186"/>
    </source>
</evidence>
<evidence type="ECO:0000313" key="1">
    <source>
        <dbReference type="EMBL" id="GME49109.1"/>
    </source>
</evidence>
<proteinExistence type="predicted"/>
<comment type="caution">
    <text evidence="1">The sequence shown here is derived from an EMBL/GenBank/DDBJ whole genome shotgun (WGS) entry which is preliminary data.</text>
</comment>
<keyword evidence="2" id="KW-1185">Reference proteome</keyword>
<sequence length="606" mass="65813">MSLATKIFTGVIAFAAGMSQEQTNGASYWGTLHAPRLQKFMDRGHGIPWGQKTCSNANPYTEAPDTGVTVKYNFTIERHPMSPDGYKKDVLLVNGQFPGPLVEANWGDMIEVTVQNKISGPEEGTQIHFHGFTQKGTPHMDGVPSVSSCPIAPEDTFTYSFKADLYGTGWYHSHYSGQSAGGLIGPVVVHGPSALDYDYDLGPVFVNDWYHKSYLELIDDVVSTDPELWHPMADNNMINGKMDYDCSKVTDGTPCVSNAGLARFNFTAGATHRLRLINGGSASLQHFSIDEHEMTVISNDFVAVEPYNTKMVTLAVHHPSSLNTLDTIDTEQVGQRTDVLVKAIGNPNGVYWMRSNISDSPSCSYSHQPAALAAIYYDSANPSTRPNSTAWPIDPTTCANDPLTQTTPLYRIPAPPPSTTISLDFSHTTNATGHQLWTVNDRSFRANYSAPLLQLAARGATFPATSNAYAPPPSARLVRLILHNNSTMAHPMHLHGHNAQILAAGPGAWDGVTVVRPANPARRDVYQMPPGGHLVLQYAQDNPGVWGLHCHVTWHLSVGMFASVVERAGEVAAVVGEGGRAGVERVCGEWERWEGAHVVDQVDSGV</sequence>
<reference evidence="1" key="1">
    <citation type="submission" date="2024-09" db="EMBL/GenBank/DDBJ databases">
        <title>Draft Genome Sequences of Neofusicoccum parvum.</title>
        <authorList>
            <person name="Ashida A."/>
            <person name="Camagna M."/>
            <person name="Tanaka A."/>
            <person name="Takemoto D."/>
        </authorList>
    </citation>
    <scope>NUCLEOTIDE SEQUENCE</scope>
    <source>
        <strain evidence="1">PPO83</strain>
    </source>
</reference>
<accession>A0ACB5SNE0</accession>
<dbReference type="Proteomes" id="UP001165186">
    <property type="component" value="Unassembled WGS sequence"/>
</dbReference>
<name>A0ACB5SNE0_9PEZI</name>
<gene>
    <name evidence="1" type="primary">g4403</name>
    <name evidence="1" type="ORF">NpPPO83_00004403</name>
</gene>
<dbReference type="EMBL" id="BSXG01000150">
    <property type="protein sequence ID" value="GME49109.1"/>
    <property type="molecule type" value="Genomic_DNA"/>
</dbReference>